<feature type="region of interest" description="Disordered" evidence="6">
    <location>
        <begin position="350"/>
        <end position="389"/>
    </location>
</feature>
<keyword evidence="2 5" id="KW-0328">Glycosyltransferase</keyword>
<dbReference type="RefSeq" id="XP_017038454.1">
    <property type="nucleotide sequence ID" value="XM_017182965.3"/>
</dbReference>
<dbReference type="InterPro" id="IPR000845">
    <property type="entry name" value="Nucleoside_phosphorylase_d"/>
</dbReference>
<feature type="binding site" evidence="4">
    <location>
        <position position="254"/>
    </location>
    <ligand>
        <name>substrate</name>
    </ligand>
</feature>
<dbReference type="CDD" id="cd17763">
    <property type="entry name" value="UP_hUPP-like"/>
    <property type="match status" value="1"/>
</dbReference>
<sequence>MSKSNCNDCACRLASEVNQLKAVVKAQSKMLSKLVQHIKDGCKKDVEVKESSLKGLLNPCLKCLKPDTLYHLGLDTETTDFPKVFGDVRFVCMGGTKGRMEHFAYYVMQEIGLKINAATQLRDMAEAGNRFSMFKVGPVLCVSHGIGCPSISILLHELIKIMYHAKCQDPVFIRLGTCGGIGVDPGTVIISSEAVDGRLDSFHEIIVQGSGEKYDSQLDENLAFDIKLCHDPCKDRYEAIIGKTLCAHDFYEGQSRLDGAFCEYTPEQKKAYLEQLRSQDIKNIEMESLAFAALTGRAGIRSAVVCVAILNRLKGDQIQTPHEVLIKWEKRPQELVARYIRKVLYFSDEASDEAEEMEEDEEGGRNGSVKVAQGGAGDTQKAPEPEEEA</sequence>
<feature type="compositionally biased region" description="Acidic residues" evidence="6">
    <location>
        <begin position="350"/>
        <end position="362"/>
    </location>
</feature>
<proteinExistence type="inferred from homology"/>
<dbReference type="EC" id="2.4.2.3" evidence="5"/>
<comment type="pathway">
    <text evidence="5">Pyrimidine metabolism; UMP biosynthesis via salvage pathway; uracil from uridine (phosphorylase route): step 1/1.</text>
</comment>
<dbReference type="UniPathway" id="UPA00574">
    <property type="reaction ID" value="UER00633"/>
</dbReference>
<evidence type="ECO:0000313" key="9">
    <source>
        <dbReference type="RefSeq" id="XP_017038454.1"/>
    </source>
</evidence>
<dbReference type="Gene3D" id="3.40.50.1580">
    <property type="entry name" value="Nucleoside phosphorylase domain"/>
    <property type="match status" value="1"/>
</dbReference>
<keyword evidence="8" id="KW-1185">Reference proteome</keyword>
<reference evidence="8" key="1">
    <citation type="submission" date="2025-05" db="UniProtKB">
        <authorList>
            <consortium name="RefSeq"/>
        </authorList>
    </citation>
    <scope>NUCLEOTIDE SEQUENCE [LARGE SCALE GENOMIC DNA]</scope>
    <source>
        <strain evidence="8">14028-0561.14</strain>
    </source>
</reference>
<dbReference type="PROSITE" id="PS01232">
    <property type="entry name" value="PNP_UDP_1"/>
    <property type="match status" value="1"/>
</dbReference>
<dbReference type="InterPro" id="IPR035994">
    <property type="entry name" value="Nucleoside_phosphorylase_sf"/>
</dbReference>
<gene>
    <name evidence="9" type="primary">LOC108086118</name>
</gene>
<dbReference type="Pfam" id="PF01048">
    <property type="entry name" value="PNP_UDP_1"/>
    <property type="match status" value="1"/>
</dbReference>
<evidence type="ECO:0000256" key="4">
    <source>
        <dbReference type="PIRSR" id="PIRSR610059-50"/>
    </source>
</evidence>
<feature type="binding site" evidence="4">
    <location>
        <position position="130"/>
    </location>
    <ligand>
        <name>phosphate</name>
        <dbReference type="ChEBI" id="CHEBI:43474"/>
    </ligand>
</feature>
<dbReference type="GO" id="GO:0009166">
    <property type="term" value="P:nucleotide catabolic process"/>
    <property type="evidence" value="ECO:0007669"/>
    <property type="project" value="InterPro"/>
</dbReference>
<dbReference type="OrthoDB" id="204058at2759"/>
<dbReference type="InterPro" id="IPR010059">
    <property type="entry name" value="Uridine_phosphorylase_euk"/>
</dbReference>
<dbReference type="AlphaFoldDB" id="A0A6P4JUX1"/>
<evidence type="ECO:0000256" key="3">
    <source>
        <dbReference type="ARBA" id="ARBA00022679"/>
    </source>
</evidence>
<dbReference type="GO" id="GO:0004850">
    <property type="term" value="F:uridine phosphorylase activity"/>
    <property type="evidence" value="ECO:0007669"/>
    <property type="project" value="UniProtKB-EC"/>
</dbReference>
<dbReference type="SUPFAM" id="SSF53167">
    <property type="entry name" value="Purine and uridine phosphorylases"/>
    <property type="match status" value="1"/>
</dbReference>
<keyword evidence="3 5" id="KW-0808">Transferase</keyword>
<evidence type="ECO:0000259" key="7">
    <source>
        <dbReference type="Pfam" id="PF01048"/>
    </source>
</evidence>
<comment type="similarity">
    <text evidence="1 5">Belongs to the PNP/UDP phosphorylase family.</text>
</comment>
<feature type="domain" description="Nucleoside phosphorylase" evidence="7">
    <location>
        <begin position="90"/>
        <end position="341"/>
    </location>
</feature>
<evidence type="ECO:0000256" key="6">
    <source>
        <dbReference type="SAM" id="MobiDB-lite"/>
    </source>
</evidence>
<name>A0A6P4JUX1_DROKI</name>
<comment type="function">
    <text evidence="5">Catalyzes the reversible phosphorylytic cleavage of uridine to uracil and ribose-1-phosphate which can then be utilized as carbon and energy sources or in the rescue of pyrimidine bases for nucleotide synthesis. Shows broad substrate specificity and can also accept deoxyuridine and other analogous compounds.</text>
</comment>
<feature type="binding site" evidence="4">
    <location>
        <begin position="174"/>
        <end position="177"/>
    </location>
    <ligand>
        <name>phosphate</name>
        <dbReference type="ChEBI" id="CHEBI:43474"/>
    </ligand>
</feature>
<evidence type="ECO:0000256" key="1">
    <source>
        <dbReference type="ARBA" id="ARBA00010456"/>
    </source>
</evidence>
<organism evidence="8 9">
    <name type="scientific">Drosophila kikkawai</name>
    <name type="common">Fruit fly</name>
    <dbReference type="NCBI Taxonomy" id="30033"/>
    <lineage>
        <taxon>Eukaryota</taxon>
        <taxon>Metazoa</taxon>
        <taxon>Ecdysozoa</taxon>
        <taxon>Arthropoda</taxon>
        <taxon>Hexapoda</taxon>
        <taxon>Insecta</taxon>
        <taxon>Pterygota</taxon>
        <taxon>Neoptera</taxon>
        <taxon>Endopterygota</taxon>
        <taxon>Diptera</taxon>
        <taxon>Brachycera</taxon>
        <taxon>Muscomorpha</taxon>
        <taxon>Ephydroidea</taxon>
        <taxon>Drosophilidae</taxon>
        <taxon>Drosophila</taxon>
        <taxon>Sophophora</taxon>
    </lineage>
</organism>
<reference evidence="9" key="2">
    <citation type="submission" date="2025-08" db="UniProtKB">
        <authorList>
            <consortium name="RefSeq"/>
        </authorList>
    </citation>
    <scope>IDENTIFICATION</scope>
    <source>
        <strain evidence="9">14028-0561.14</strain>
        <tissue evidence="9">Whole fly</tissue>
    </source>
</reference>
<dbReference type="Proteomes" id="UP001652661">
    <property type="component" value="Chromosome 2L"/>
</dbReference>
<dbReference type="NCBIfam" id="TIGR01719">
    <property type="entry name" value="euk_UDPppase"/>
    <property type="match status" value="1"/>
</dbReference>
<dbReference type="GO" id="GO:0044206">
    <property type="term" value="P:UMP salvage"/>
    <property type="evidence" value="ECO:0007669"/>
    <property type="project" value="UniProtKB-UniPathway"/>
</dbReference>
<evidence type="ECO:0000313" key="8">
    <source>
        <dbReference type="Proteomes" id="UP001652661"/>
    </source>
</evidence>
<dbReference type="GO" id="GO:0005829">
    <property type="term" value="C:cytosol"/>
    <property type="evidence" value="ECO:0007669"/>
    <property type="project" value="TreeGrafter"/>
</dbReference>
<evidence type="ECO:0000256" key="5">
    <source>
        <dbReference type="RuleBase" id="RU361131"/>
    </source>
</evidence>
<dbReference type="PANTHER" id="PTHR43691:SF11">
    <property type="entry name" value="FI09636P-RELATED"/>
    <property type="match status" value="1"/>
</dbReference>
<evidence type="ECO:0000256" key="2">
    <source>
        <dbReference type="ARBA" id="ARBA00022676"/>
    </source>
</evidence>
<dbReference type="InterPro" id="IPR018016">
    <property type="entry name" value="Nucleoside_phosphorylase_CS"/>
</dbReference>
<protein>
    <recommendedName>
        <fullName evidence="5">Uridine phosphorylase</fullName>
        <ecNumber evidence="5">2.4.2.3</ecNumber>
    </recommendedName>
</protein>
<dbReference type="GO" id="GO:0006218">
    <property type="term" value="P:uridine catabolic process"/>
    <property type="evidence" value="ECO:0007669"/>
    <property type="project" value="TreeGrafter"/>
</dbReference>
<dbReference type="GeneID" id="108086118"/>
<comment type="catalytic activity">
    <reaction evidence="5">
        <text>uridine + phosphate = alpha-D-ribose 1-phosphate + uracil</text>
        <dbReference type="Rhea" id="RHEA:24388"/>
        <dbReference type="ChEBI" id="CHEBI:16704"/>
        <dbReference type="ChEBI" id="CHEBI:17568"/>
        <dbReference type="ChEBI" id="CHEBI:43474"/>
        <dbReference type="ChEBI" id="CHEBI:57720"/>
        <dbReference type="EC" id="2.4.2.3"/>
    </reaction>
</comment>
<dbReference type="PANTHER" id="PTHR43691">
    <property type="entry name" value="URIDINE PHOSPHORYLASE"/>
    <property type="match status" value="1"/>
</dbReference>
<accession>A0A6P4JUX1</accession>
<feature type="binding site" evidence="4">
    <location>
        <position position="256"/>
    </location>
    <ligand>
        <name>substrate</name>
    </ligand>
</feature>